<dbReference type="SUPFAM" id="SSF103473">
    <property type="entry name" value="MFS general substrate transporter"/>
    <property type="match status" value="1"/>
</dbReference>
<gene>
    <name evidence="10" type="ORF">Cfor_12788</name>
</gene>
<name>A0A6L2PT08_COPFO</name>
<feature type="non-terminal residue" evidence="10">
    <location>
        <position position="1"/>
    </location>
</feature>
<evidence type="ECO:0000256" key="4">
    <source>
        <dbReference type="ARBA" id="ARBA00022692"/>
    </source>
</evidence>
<dbReference type="InterPro" id="IPR002350">
    <property type="entry name" value="Kazal_dom"/>
</dbReference>
<keyword evidence="5 8" id="KW-1133">Transmembrane helix</keyword>
<feature type="transmembrane region" description="Helical" evidence="8">
    <location>
        <begin position="184"/>
        <end position="203"/>
    </location>
</feature>
<comment type="subcellular location">
    <subcellularLocation>
        <location evidence="1">Cell membrane</location>
        <topology evidence="1">Multi-pass membrane protein</topology>
    </subcellularLocation>
</comment>
<evidence type="ECO:0000256" key="6">
    <source>
        <dbReference type="ARBA" id="ARBA00023136"/>
    </source>
</evidence>
<evidence type="ECO:0000256" key="7">
    <source>
        <dbReference type="ARBA" id="ARBA00023157"/>
    </source>
</evidence>
<dbReference type="InterPro" id="IPR004156">
    <property type="entry name" value="OATP"/>
</dbReference>
<dbReference type="CDD" id="cd17336">
    <property type="entry name" value="MFS_SLCO_OATP"/>
    <property type="match status" value="1"/>
</dbReference>
<keyword evidence="7" id="KW-1015">Disulfide bond</keyword>
<dbReference type="PANTHER" id="PTHR11388:SF76">
    <property type="entry name" value="SOLUTE CARRIER ORGANIC ANION TRANSPORTER FAMILY MEMBER"/>
    <property type="match status" value="1"/>
</dbReference>
<reference evidence="11" key="1">
    <citation type="submission" date="2020-01" db="EMBL/GenBank/DDBJ databases">
        <title>Draft genome sequence of the Termite Coptotermes fromosanus.</title>
        <authorList>
            <person name="Itakura S."/>
            <person name="Yosikawa Y."/>
            <person name="Umezawa K."/>
        </authorList>
    </citation>
    <scope>NUCLEOTIDE SEQUENCE [LARGE SCALE GENOMIC DNA]</scope>
</reference>
<dbReference type="Gene3D" id="1.20.1250.20">
    <property type="entry name" value="MFS general substrate transporter like domains"/>
    <property type="match status" value="1"/>
</dbReference>
<keyword evidence="11" id="KW-1185">Reference proteome</keyword>
<evidence type="ECO:0000256" key="5">
    <source>
        <dbReference type="ARBA" id="ARBA00022989"/>
    </source>
</evidence>
<sequence length="414" mass="45381">FSYFLRMLGPAIGYALASLCLKFYISPTLTPTVGTDDPRWLGAWWLGWIIISIVLAALASLLALFPKTLPRAAVRRMMALERQSSVAKTEPELPASFSDMMRTFWRLITNQTLMCNNLASVFYFLGYMPYWVFMAKYIETQYRQSASTSSLITGTVGLVFSAFGILISGLIISKYKPRARYLAAWNVIVGIISVLGIISYAFLGCPASDNHGALLSNGEIATQQSCNANCTCDYVKYSPVCSEDRSTTFISPCHAGCRQQQYLNGTKIYTDCTCAKPATANDNSSLPPASKLLGGIAVPGSCPIDCSKKFMIFLAVVCLLKFSGASGRASNFLLSVRCVEEKDKPIAMGFGMTMGSLCAFIPSPILFGIILGFVAIGTAFDVAVWYYAKNLKIFDEEVELQEVEKTQEKMVVED</sequence>
<dbReference type="Pfam" id="PF03137">
    <property type="entry name" value="OATP"/>
    <property type="match status" value="1"/>
</dbReference>
<dbReference type="InParanoid" id="A0A6L2PT08"/>
<accession>A0A6L2PT08</accession>
<evidence type="ECO:0000256" key="3">
    <source>
        <dbReference type="ARBA" id="ARBA00022475"/>
    </source>
</evidence>
<evidence type="ECO:0000256" key="2">
    <source>
        <dbReference type="ARBA" id="ARBA00009657"/>
    </source>
</evidence>
<comment type="similarity">
    <text evidence="2">Belongs to the organo anion transporter (TC 2.A.60) family.</text>
</comment>
<dbReference type="EMBL" id="BLKM01009062">
    <property type="protein sequence ID" value="GFG35689.1"/>
    <property type="molecule type" value="Genomic_DNA"/>
</dbReference>
<dbReference type="InterPro" id="IPR036058">
    <property type="entry name" value="Kazal_dom_sf"/>
</dbReference>
<dbReference type="InterPro" id="IPR036259">
    <property type="entry name" value="MFS_trans_sf"/>
</dbReference>
<dbReference type="GO" id="GO:0016323">
    <property type="term" value="C:basolateral plasma membrane"/>
    <property type="evidence" value="ECO:0007669"/>
    <property type="project" value="TreeGrafter"/>
</dbReference>
<feature type="transmembrane region" description="Helical" evidence="8">
    <location>
        <begin position="107"/>
        <end position="131"/>
    </location>
</feature>
<protein>
    <recommendedName>
        <fullName evidence="9">Kazal-like domain-containing protein</fullName>
    </recommendedName>
</protein>
<evidence type="ECO:0000256" key="1">
    <source>
        <dbReference type="ARBA" id="ARBA00004651"/>
    </source>
</evidence>
<dbReference type="OrthoDB" id="5062115at2759"/>
<feature type="transmembrane region" description="Helical" evidence="8">
    <location>
        <begin position="151"/>
        <end position="172"/>
    </location>
</feature>
<keyword evidence="4 8" id="KW-0812">Transmembrane</keyword>
<proteinExistence type="inferred from homology"/>
<evidence type="ECO:0000259" key="9">
    <source>
        <dbReference type="PROSITE" id="PS51465"/>
    </source>
</evidence>
<dbReference type="AlphaFoldDB" id="A0A6L2PT08"/>
<dbReference type="Pfam" id="PF07648">
    <property type="entry name" value="Kazal_2"/>
    <property type="match status" value="1"/>
</dbReference>
<dbReference type="Proteomes" id="UP000502823">
    <property type="component" value="Unassembled WGS sequence"/>
</dbReference>
<evidence type="ECO:0000256" key="8">
    <source>
        <dbReference type="SAM" id="Phobius"/>
    </source>
</evidence>
<feature type="domain" description="Kazal-like" evidence="9">
    <location>
        <begin position="220"/>
        <end position="276"/>
    </location>
</feature>
<evidence type="ECO:0000313" key="10">
    <source>
        <dbReference type="EMBL" id="GFG35689.1"/>
    </source>
</evidence>
<dbReference type="SUPFAM" id="SSF100895">
    <property type="entry name" value="Kazal-type serine protease inhibitors"/>
    <property type="match status" value="1"/>
</dbReference>
<feature type="transmembrane region" description="Helical" evidence="8">
    <location>
        <begin position="310"/>
        <end position="334"/>
    </location>
</feature>
<dbReference type="PANTHER" id="PTHR11388">
    <property type="entry name" value="ORGANIC ANION TRANSPORTER"/>
    <property type="match status" value="1"/>
</dbReference>
<feature type="transmembrane region" description="Helical" evidence="8">
    <location>
        <begin position="7"/>
        <end position="25"/>
    </location>
</feature>
<keyword evidence="3" id="KW-1003">Cell membrane</keyword>
<keyword evidence="6 8" id="KW-0472">Membrane</keyword>
<comment type="caution">
    <text evidence="10">The sequence shown here is derived from an EMBL/GenBank/DDBJ whole genome shotgun (WGS) entry which is preliminary data.</text>
</comment>
<dbReference type="PROSITE" id="PS51465">
    <property type="entry name" value="KAZAL_2"/>
    <property type="match status" value="1"/>
</dbReference>
<feature type="transmembrane region" description="Helical" evidence="8">
    <location>
        <begin position="45"/>
        <end position="65"/>
    </location>
</feature>
<dbReference type="GO" id="GO:0043252">
    <property type="term" value="P:sodium-independent organic anion transport"/>
    <property type="evidence" value="ECO:0007669"/>
    <property type="project" value="TreeGrafter"/>
</dbReference>
<dbReference type="GO" id="GO:0015347">
    <property type="term" value="F:sodium-independent organic anion transmembrane transporter activity"/>
    <property type="evidence" value="ECO:0007669"/>
    <property type="project" value="TreeGrafter"/>
</dbReference>
<organism evidence="10 11">
    <name type="scientific">Coptotermes formosanus</name>
    <name type="common">Formosan subterranean termite</name>
    <dbReference type="NCBI Taxonomy" id="36987"/>
    <lineage>
        <taxon>Eukaryota</taxon>
        <taxon>Metazoa</taxon>
        <taxon>Ecdysozoa</taxon>
        <taxon>Arthropoda</taxon>
        <taxon>Hexapoda</taxon>
        <taxon>Insecta</taxon>
        <taxon>Pterygota</taxon>
        <taxon>Neoptera</taxon>
        <taxon>Polyneoptera</taxon>
        <taxon>Dictyoptera</taxon>
        <taxon>Blattodea</taxon>
        <taxon>Blattoidea</taxon>
        <taxon>Termitoidae</taxon>
        <taxon>Rhinotermitidae</taxon>
        <taxon>Coptotermes</taxon>
    </lineage>
</organism>
<evidence type="ECO:0000313" key="11">
    <source>
        <dbReference type="Proteomes" id="UP000502823"/>
    </source>
</evidence>